<sequence length="191" mass="20791">MKKNPKPFTPYERFILNAFFPTRRSWFLIGASLVLAGCQSEALQPASLPTAAVLPQHDTTASRESVRSRSVTSADGRTVRTTTTSTGISINLDARSGTPQSPEARRNAYLGQWSVQQPDGRKCTLSLGQRNAFGDGVARTSGCADQALFFVSKWDLRGYELILSNATGTTLVSLRATAPNRLEGGNIIIWR</sequence>
<gene>
    <name evidence="4" type="ORF">LY56_03039</name>
</gene>
<dbReference type="Proteomes" id="UP000249364">
    <property type="component" value="Unassembled WGS sequence"/>
</dbReference>
<proteinExistence type="predicted"/>
<dbReference type="Gene3D" id="2.40.128.10">
    <property type="match status" value="1"/>
</dbReference>
<dbReference type="InterPro" id="IPR021140">
    <property type="entry name" value="Inh/Omp19"/>
</dbReference>
<dbReference type="InterPro" id="IPR016085">
    <property type="entry name" value="Protease_inh_B-barrel_dom"/>
</dbReference>
<dbReference type="EMBL" id="QKZQ01000017">
    <property type="protein sequence ID" value="PZX38336.1"/>
    <property type="molecule type" value="Genomic_DNA"/>
</dbReference>
<accession>A0A2W7PS85</accession>
<dbReference type="AlphaFoldDB" id="A0A2W7PS85"/>
<feature type="domain" description="Alkaline proteinase inhibitor/ Outer membrane lipoprotein Omp19" evidence="3">
    <location>
        <begin position="106"/>
        <end position="184"/>
    </location>
</feature>
<evidence type="ECO:0000313" key="5">
    <source>
        <dbReference type="Proteomes" id="UP000249364"/>
    </source>
</evidence>
<dbReference type="Pfam" id="PF02974">
    <property type="entry name" value="Inh"/>
    <property type="match status" value="1"/>
</dbReference>
<evidence type="ECO:0000313" key="4">
    <source>
        <dbReference type="EMBL" id="PZX38336.1"/>
    </source>
</evidence>
<dbReference type="GO" id="GO:0004866">
    <property type="term" value="F:endopeptidase inhibitor activity"/>
    <property type="evidence" value="ECO:0007669"/>
    <property type="project" value="InterPro"/>
</dbReference>
<dbReference type="OrthoDB" id="7877373at2"/>
<keyword evidence="1" id="KW-0732">Signal</keyword>
<name>A0A2W7PS85_9RHOB</name>
<dbReference type="RefSeq" id="WP_111361398.1">
    <property type="nucleotide sequence ID" value="NZ_QKZQ01000017.1"/>
</dbReference>
<protein>
    <submittedName>
        <fullName evidence="4">Protease inhibitor Inh</fullName>
    </submittedName>
</protein>
<evidence type="ECO:0000256" key="2">
    <source>
        <dbReference type="SAM" id="MobiDB-lite"/>
    </source>
</evidence>
<organism evidence="4 5">
    <name type="scientific">Roseinatronobacter thiooxidans</name>
    <dbReference type="NCBI Taxonomy" id="121821"/>
    <lineage>
        <taxon>Bacteria</taxon>
        <taxon>Pseudomonadati</taxon>
        <taxon>Pseudomonadota</taxon>
        <taxon>Alphaproteobacteria</taxon>
        <taxon>Rhodobacterales</taxon>
        <taxon>Paracoccaceae</taxon>
        <taxon>Roseinatronobacter</taxon>
    </lineage>
</organism>
<reference evidence="4 5" key="1">
    <citation type="submission" date="2018-06" db="EMBL/GenBank/DDBJ databases">
        <title>Genomic Encyclopedia of Archaeal and Bacterial Type Strains, Phase II (KMG-II): from individual species to whole genera.</title>
        <authorList>
            <person name="Goeker M."/>
        </authorList>
    </citation>
    <scope>NUCLEOTIDE SEQUENCE [LARGE SCALE GENOMIC DNA]</scope>
    <source>
        <strain evidence="4 5">DSM 13087</strain>
    </source>
</reference>
<evidence type="ECO:0000256" key="1">
    <source>
        <dbReference type="ARBA" id="ARBA00022729"/>
    </source>
</evidence>
<comment type="caution">
    <text evidence="4">The sequence shown here is derived from an EMBL/GenBank/DDBJ whole genome shotgun (WGS) entry which is preliminary data.</text>
</comment>
<feature type="region of interest" description="Disordered" evidence="2">
    <location>
        <begin position="54"/>
        <end position="82"/>
    </location>
</feature>
<dbReference type="SUPFAM" id="SSF50882">
    <property type="entry name" value="beta-Barrel protease inhibitors"/>
    <property type="match status" value="1"/>
</dbReference>
<evidence type="ECO:0000259" key="3">
    <source>
        <dbReference type="Pfam" id="PF02974"/>
    </source>
</evidence>
<feature type="compositionally biased region" description="Low complexity" evidence="2">
    <location>
        <begin position="68"/>
        <end position="82"/>
    </location>
</feature>
<keyword evidence="5" id="KW-1185">Reference proteome</keyword>